<dbReference type="STRING" id="1715692.RUE5091_00848"/>
<evidence type="ECO:0000256" key="1">
    <source>
        <dbReference type="SAM" id="Phobius"/>
    </source>
</evidence>
<keyword evidence="3" id="KW-1185">Reference proteome</keyword>
<dbReference type="AlphaFoldDB" id="A0A0P1ICK2"/>
<reference evidence="3" key="1">
    <citation type="submission" date="2015-09" db="EMBL/GenBank/DDBJ databases">
        <authorList>
            <person name="Rodrigo-Torres L."/>
            <person name="Arahal D.R."/>
        </authorList>
    </citation>
    <scope>NUCLEOTIDE SEQUENCE [LARGE SCALE GENOMIC DNA]</scope>
    <source>
        <strain evidence="3">CECT 5091</strain>
    </source>
</reference>
<dbReference type="OrthoDB" id="7860996at2"/>
<accession>A0A0P1ICK2</accession>
<protein>
    <recommendedName>
        <fullName evidence="4">Integral membrane protein</fullName>
    </recommendedName>
</protein>
<gene>
    <name evidence="2" type="ORF">RUE5091_00848</name>
</gene>
<keyword evidence="1" id="KW-0812">Transmembrane</keyword>
<dbReference type="RefSeq" id="WP_058280614.1">
    <property type="nucleotide sequence ID" value="NZ_CYUD01000002.1"/>
</dbReference>
<evidence type="ECO:0000313" key="3">
    <source>
        <dbReference type="Proteomes" id="UP000051260"/>
    </source>
</evidence>
<evidence type="ECO:0008006" key="4">
    <source>
        <dbReference type="Google" id="ProtNLM"/>
    </source>
</evidence>
<organism evidence="2 3">
    <name type="scientific">Ruegeria denitrificans</name>
    <dbReference type="NCBI Taxonomy" id="1715692"/>
    <lineage>
        <taxon>Bacteria</taxon>
        <taxon>Pseudomonadati</taxon>
        <taxon>Pseudomonadota</taxon>
        <taxon>Alphaproteobacteria</taxon>
        <taxon>Rhodobacterales</taxon>
        <taxon>Roseobacteraceae</taxon>
        <taxon>Ruegeria</taxon>
    </lineage>
</organism>
<keyword evidence="1" id="KW-1133">Transmembrane helix</keyword>
<proteinExistence type="predicted"/>
<feature type="transmembrane region" description="Helical" evidence="1">
    <location>
        <begin position="37"/>
        <end position="56"/>
    </location>
</feature>
<dbReference type="EMBL" id="CYUD01000002">
    <property type="protein sequence ID" value="CUJ89276.1"/>
    <property type="molecule type" value="Genomic_DNA"/>
</dbReference>
<sequence>MTAMNTNAFEKSATSANYEKSVPVLITFAPNWKVRMVLARLMGAFLVVMAFSMWLVPGSAMATEVWPIKLAASLMFLLVGVSLLTVQLLDARPDAYFDPIRREVRVLQKNENGRPQTVLRRSYDTLGGARFAEDQVELYDVDGSLLMKLPLQSADVSRALKGQLSGSVTIFA</sequence>
<feature type="transmembrane region" description="Helical" evidence="1">
    <location>
        <begin position="68"/>
        <end position="89"/>
    </location>
</feature>
<evidence type="ECO:0000313" key="2">
    <source>
        <dbReference type="EMBL" id="CUJ89276.1"/>
    </source>
</evidence>
<name>A0A0P1ICK2_9RHOB</name>
<dbReference type="Proteomes" id="UP000051260">
    <property type="component" value="Unassembled WGS sequence"/>
</dbReference>
<keyword evidence="1" id="KW-0472">Membrane</keyword>